<gene>
    <name evidence="2" type="ORF">MRATA1EN1_LOCUS26314</name>
</gene>
<feature type="compositionally biased region" description="Low complexity" evidence="1">
    <location>
        <begin position="131"/>
        <end position="141"/>
    </location>
</feature>
<feature type="compositionally biased region" description="Polar residues" evidence="1">
    <location>
        <begin position="1"/>
        <end position="17"/>
    </location>
</feature>
<feature type="compositionally biased region" description="Low complexity" evidence="1">
    <location>
        <begin position="110"/>
        <end position="120"/>
    </location>
</feature>
<feature type="compositionally biased region" description="Low complexity" evidence="1">
    <location>
        <begin position="63"/>
        <end position="80"/>
    </location>
</feature>
<name>A0ABN8ZTP1_RANTA</name>
<reference evidence="2" key="1">
    <citation type="submission" date="2023-04" db="EMBL/GenBank/DDBJ databases">
        <authorList>
            <consortium name="ELIXIR-Norway"/>
        </authorList>
    </citation>
    <scope>NUCLEOTIDE SEQUENCE [LARGE SCALE GENOMIC DNA]</scope>
</reference>
<feature type="compositionally biased region" description="Basic residues" evidence="1">
    <location>
        <begin position="142"/>
        <end position="151"/>
    </location>
</feature>
<dbReference type="EMBL" id="OX459942">
    <property type="protein sequence ID" value="CAI9177352.1"/>
    <property type="molecule type" value="Genomic_DNA"/>
</dbReference>
<dbReference type="Proteomes" id="UP001176941">
    <property type="component" value="Chromosome 6"/>
</dbReference>
<sequence>MTLIATSDPMQAINPSETRLGHGDGHLRHSPGCPQNAAEPESEGAPATKPKQSRGCGGGRGAPGRYLRSAARPGLLAAASGGRGGAGLAGPPPPGRAVSGPSCRRSRPEPGSSPAPARVGGSAGAGPPGPSARRPPAAARPAPRRPSRGRGRCGQAGRRVRSPPGTPRGKQGRPRNAREAGVRMCSPRVRHRAVPGSRSFACCT</sequence>
<keyword evidence="3" id="KW-1185">Reference proteome</keyword>
<protein>
    <submittedName>
        <fullName evidence="2">Uncharacterized protein</fullName>
    </submittedName>
</protein>
<accession>A0ABN8ZTP1</accession>
<evidence type="ECO:0000313" key="3">
    <source>
        <dbReference type="Proteomes" id="UP001176941"/>
    </source>
</evidence>
<organism evidence="2 3">
    <name type="scientific">Rangifer tarandus platyrhynchus</name>
    <name type="common">Svalbard reindeer</name>
    <dbReference type="NCBI Taxonomy" id="3082113"/>
    <lineage>
        <taxon>Eukaryota</taxon>
        <taxon>Metazoa</taxon>
        <taxon>Chordata</taxon>
        <taxon>Craniata</taxon>
        <taxon>Vertebrata</taxon>
        <taxon>Euteleostomi</taxon>
        <taxon>Mammalia</taxon>
        <taxon>Eutheria</taxon>
        <taxon>Laurasiatheria</taxon>
        <taxon>Artiodactyla</taxon>
        <taxon>Ruminantia</taxon>
        <taxon>Pecora</taxon>
        <taxon>Cervidae</taxon>
        <taxon>Odocoileinae</taxon>
        <taxon>Rangifer</taxon>
    </lineage>
</organism>
<evidence type="ECO:0000313" key="2">
    <source>
        <dbReference type="EMBL" id="CAI9177352.1"/>
    </source>
</evidence>
<proteinExistence type="predicted"/>
<evidence type="ECO:0000256" key="1">
    <source>
        <dbReference type="SAM" id="MobiDB-lite"/>
    </source>
</evidence>
<feature type="region of interest" description="Disordered" evidence="1">
    <location>
        <begin position="1"/>
        <end position="183"/>
    </location>
</feature>